<accession>A0A448TRI8</accession>
<name>A0A448TRI8_9PAST</name>
<organism evidence="2 3">
    <name type="scientific">Actinobacillus delphinicola</name>
    <dbReference type="NCBI Taxonomy" id="51161"/>
    <lineage>
        <taxon>Bacteria</taxon>
        <taxon>Pseudomonadati</taxon>
        <taxon>Pseudomonadota</taxon>
        <taxon>Gammaproteobacteria</taxon>
        <taxon>Pasteurellales</taxon>
        <taxon>Pasteurellaceae</taxon>
        <taxon>Actinobacillus</taxon>
    </lineage>
</organism>
<keyword evidence="1" id="KW-0472">Membrane</keyword>
<feature type="transmembrane region" description="Helical" evidence="1">
    <location>
        <begin position="25"/>
        <end position="43"/>
    </location>
</feature>
<sequence>MTQEKTTPSTNSSENSKKCFKSKSYFWIILFIIFIVVIFYYWYKLPHPTMVEPVATQNVVAERAVTTFVNHDTSSQKDELQYAETNQNQVVKQVTQNATQNDMPLQGENFKVPSEEGNIAQPVNIIAPAKQDAQK</sequence>
<keyword evidence="3" id="KW-1185">Reference proteome</keyword>
<evidence type="ECO:0000313" key="3">
    <source>
        <dbReference type="Proteomes" id="UP000279799"/>
    </source>
</evidence>
<dbReference type="KEGG" id="adp:NCTC12871_00082"/>
<gene>
    <name evidence="2" type="ORF">NCTC12871_00082</name>
</gene>
<dbReference type="EMBL" id="LR134510">
    <property type="protein sequence ID" value="VEJ08677.1"/>
    <property type="molecule type" value="Genomic_DNA"/>
</dbReference>
<reference evidence="2 3" key="1">
    <citation type="submission" date="2018-12" db="EMBL/GenBank/DDBJ databases">
        <authorList>
            <consortium name="Pathogen Informatics"/>
        </authorList>
    </citation>
    <scope>NUCLEOTIDE SEQUENCE [LARGE SCALE GENOMIC DNA]</scope>
    <source>
        <strain evidence="2 3">NCTC12871</strain>
    </source>
</reference>
<evidence type="ECO:0000313" key="2">
    <source>
        <dbReference type="EMBL" id="VEJ08677.1"/>
    </source>
</evidence>
<evidence type="ECO:0000256" key="1">
    <source>
        <dbReference type="SAM" id="Phobius"/>
    </source>
</evidence>
<dbReference type="RefSeq" id="WP_126597958.1">
    <property type="nucleotide sequence ID" value="NZ_LR134510.1"/>
</dbReference>
<keyword evidence="1" id="KW-1133">Transmembrane helix</keyword>
<protein>
    <submittedName>
        <fullName evidence="2">Uncharacterized protein</fullName>
    </submittedName>
</protein>
<proteinExistence type="predicted"/>
<dbReference type="AlphaFoldDB" id="A0A448TRI8"/>
<dbReference type="Proteomes" id="UP000279799">
    <property type="component" value="Chromosome"/>
</dbReference>
<keyword evidence="1" id="KW-0812">Transmembrane</keyword>